<feature type="transmembrane region" description="Helical" evidence="2">
    <location>
        <begin position="215"/>
        <end position="235"/>
    </location>
</feature>
<feature type="region of interest" description="Disordered" evidence="1">
    <location>
        <begin position="299"/>
        <end position="359"/>
    </location>
</feature>
<dbReference type="AlphaFoldDB" id="A0A5C2SIH2"/>
<feature type="transmembrane region" description="Helical" evidence="2">
    <location>
        <begin position="130"/>
        <end position="151"/>
    </location>
</feature>
<accession>A0A5C2SIH2</accession>
<evidence type="ECO:0000313" key="4">
    <source>
        <dbReference type="EMBL" id="RPD63390.1"/>
    </source>
</evidence>
<dbReference type="OrthoDB" id="2637653at2759"/>
<evidence type="ECO:0000256" key="1">
    <source>
        <dbReference type="SAM" id="MobiDB-lite"/>
    </source>
</evidence>
<sequence length="359" mass="39560">MDWRVHPNITTAQDFWALWDADQDAFAALGLAQGAERSGVAAFALLLWDVLTTMDDEVNLIWPSDWTLPKSLYLFVRYYSLITLTFHTIDVIPCLPWLIFEIISTSLVELAAEVIIILRVYAVYGARRKVLQIMLIGFGLQVAIMAVSLGLSMPKIVAGFYCKAADLPAEMVIYSTASIVFETFLFGLMMVGVIRGSKEGVAETLLLRVIVRDGAIAFLGVFLAMVLNTILFTLAPTTLVTVGFPWLLAILGAAGSRLVLKVRVTHANNMSGPSSFTNLQYTTPSHMYSAVNLDEEFPHMRDSDESSSDDQDLYSDREDVALNPSRSNSGSRHTRAPSDVESQSPPSPLSPETCQWHTG</sequence>
<name>A0A5C2SIH2_9APHY</name>
<keyword evidence="5" id="KW-1185">Reference proteome</keyword>
<feature type="transmembrane region" description="Helical" evidence="2">
    <location>
        <begin position="171"/>
        <end position="194"/>
    </location>
</feature>
<dbReference type="EMBL" id="ML122256">
    <property type="protein sequence ID" value="RPD63390.1"/>
    <property type="molecule type" value="Genomic_DNA"/>
</dbReference>
<feature type="domain" description="DUF6533" evidence="3">
    <location>
        <begin position="39"/>
        <end position="82"/>
    </location>
</feature>
<keyword evidence="2" id="KW-0812">Transmembrane</keyword>
<protein>
    <recommendedName>
        <fullName evidence="3">DUF6533 domain-containing protein</fullName>
    </recommendedName>
</protein>
<evidence type="ECO:0000259" key="3">
    <source>
        <dbReference type="Pfam" id="PF20151"/>
    </source>
</evidence>
<dbReference type="Proteomes" id="UP000313359">
    <property type="component" value="Unassembled WGS sequence"/>
</dbReference>
<dbReference type="InterPro" id="IPR045340">
    <property type="entry name" value="DUF6533"/>
</dbReference>
<feature type="transmembrane region" description="Helical" evidence="2">
    <location>
        <begin position="95"/>
        <end position="118"/>
    </location>
</feature>
<gene>
    <name evidence="4" type="ORF">L227DRAFT_599067</name>
</gene>
<proteinExistence type="predicted"/>
<keyword evidence="2" id="KW-1133">Transmembrane helix</keyword>
<keyword evidence="2" id="KW-0472">Membrane</keyword>
<dbReference type="Pfam" id="PF20151">
    <property type="entry name" value="DUF6533"/>
    <property type="match status" value="1"/>
</dbReference>
<reference evidence="4" key="1">
    <citation type="journal article" date="2018" name="Genome Biol. Evol.">
        <title>Genomics and development of Lentinus tigrinus, a white-rot wood-decaying mushroom with dimorphic fruiting bodies.</title>
        <authorList>
            <person name="Wu B."/>
            <person name="Xu Z."/>
            <person name="Knudson A."/>
            <person name="Carlson A."/>
            <person name="Chen N."/>
            <person name="Kovaka S."/>
            <person name="LaButti K."/>
            <person name="Lipzen A."/>
            <person name="Pennachio C."/>
            <person name="Riley R."/>
            <person name="Schakwitz W."/>
            <person name="Umezawa K."/>
            <person name="Ohm R.A."/>
            <person name="Grigoriev I.V."/>
            <person name="Nagy L.G."/>
            <person name="Gibbons J."/>
            <person name="Hibbett D."/>
        </authorList>
    </citation>
    <scope>NUCLEOTIDE SEQUENCE [LARGE SCALE GENOMIC DNA]</scope>
    <source>
        <strain evidence="4">ALCF2SS1-6</strain>
    </source>
</reference>
<feature type="transmembrane region" description="Helical" evidence="2">
    <location>
        <begin position="72"/>
        <end position="89"/>
    </location>
</feature>
<feature type="transmembrane region" description="Helical" evidence="2">
    <location>
        <begin position="241"/>
        <end position="260"/>
    </location>
</feature>
<evidence type="ECO:0000256" key="2">
    <source>
        <dbReference type="SAM" id="Phobius"/>
    </source>
</evidence>
<evidence type="ECO:0000313" key="5">
    <source>
        <dbReference type="Proteomes" id="UP000313359"/>
    </source>
</evidence>
<organism evidence="4 5">
    <name type="scientific">Lentinus tigrinus ALCF2SS1-6</name>
    <dbReference type="NCBI Taxonomy" id="1328759"/>
    <lineage>
        <taxon>Eukaryota</taxon>
        <taxon>Fungi</taxon>
        <taxon>Dikarya</taxon>
        <taxon>Basidiomycota</taxon>
        <taxon>Agaricomycotina</taxon>
        <taxon>Agaricomycetes</taxon>
        <taxon>Polyporales</taxon>
        <taxon>Polyporaceae</taxon>
        <taxon>Lentinus</taxon>
    </lineage>
</organism>
<dbReference type="STRING" id="1328759.A0A5C2SIH2"/>